<gene>
    <name evidence="2" type="ORF">NBR_LOCUS18538</name>
</gene>
<dbReference type="EMBL" id="UYSL01023499">
    <property type="protein sequence ID" value="VDL82263.1"/>
    <property type="molecule type" value="Genomic_DNA"/>
</dbReference>
<dbReference type="STRING" id="27835.A0A0N4YMV6"/>
<accession>A0A0N4YMV6</accession>
<name>A0A0N4YMV6_NIPBR</name>
<keyword evidence="3" id="KW-1185">Reference proteome</keyword>
<dbReference type="Pfam" id="PF04253">
    <property type="entry name" value="TFR_dimer"/>
    <property type="match status" value="1"/>
</dbReference>
<proteinExistence type="predicted"/>
<dbReference type="AlphaFoldDB" id="A0A0N4YMV6"/>
<evidence type="ECO:0000313" key="3">
    <source>
        <dbReference type="Proteomes" id="UP000271162"/>
    </source>
</evidence>
<dbReference type="InterPro" id="IPR007365">
    <property type="entry name" value="TFR-like_dimer_dom"/>
</dbReference>
<evidence type="ECO:0000259" key="1">
    <source>
        <dbReference type="Pfam" id="PF04253"/>
    </source>
</evidence>
<dbReference type="Gene3D" id="1.20.930.40">
    <property type="entry name" value="Transferrin receptor-like, dimerisation domain"/>
    <property type="match status" value="1"/>
</dbReference>
<dbReference type="Proteomes" id="UP000271162">
    <property type="component" value="Unassembled WGS sequence"/>
</dbReference>
<evidence type="ECO:0000313" key="2">
    <source>
        <dbReference type="EMBL" id="VDL82263.1"/>
    </source>
</evidence>
<reference evidence="2 3" key="2">
    <citation type="submission" date="2018-11" db="EMBL/GenBank/DDBJ databases">
        <authorList>
            <consortium name="Pathogen Informatics"/>
        </authorList>
    </citation>
    <scope>NUCLEOTIDE SEQUENCE [LARGE SCALE GENOMIC DNA]</scope>
</reference>
<dbReference type="WBParaSite" id="NBR_0001853701-mRNA-1">
    <property type="protein sequence ID" value="NBR_0001853701-mRNA-1"/>
    <property type="gene ID" value="NBR_0001853701"/>
</dbReference>
<dbReference type="InterPro" id="IPR036757">
    <property type="entry name" value="TFR-like_dimer_dom_sf"/>
</dbReference>
<feature type="domain" description="Transferrin receptor-like dimerisation" evidence="1">
    <location>
        <begin position="7"/>
        <end position="77"/>
    </location>
</feature>
<reference evidence="4" key="1">
    <citation type="submission" date="2017-02" db="UniProtKB">
        <authorList>
            <consortium name="WormBaseParasite"/>
        </authorList>
    </citation>
    <scope>IDENTIFICATION</scope>
</reference>
<sequence length="169" mass="18970">MLGLRGKKFQSVTKAQEAIPRPKTLDPVVRNRYNDKLINVERCFVNPRGTPDDATARHVLFSVNDKNSYAGSVMQQVYKVVRSSAVIYDGEVEFCKWTPIAGPALRIFRTIRKSTIKSIEPFQSSTFQLDDMADATPDKLPALGDELAQQISIVHYSILCAIDVFADYI</sequence>
<protein>
    <submittedName>
        <fullName evidence="4">Glutamate carboxypeptidase 2 homolog (inferred by orthology to a C. elegans protein)</fullName>
    </submittedName>
</protein>
<evidence type="ECO:0000313" key="4">
    <source>
        <dbReference type="WBParaSite" id="NBR_0001853701-mRNA-1"/>
    </source>
</evidence>
<dbReference type="SUPFAM" id="SSF47672">
    <property type="entry name" value="Transferrin receptor-like dimerisation domain"/>
    <property type="match status" value="1"/>
</dbReference>
<organism evidence="4">
    <name type="scientific">Nippostrongylus brasiliensis</name>
    <name type="common">Rat hookworm</name>
    <dbReference type="NCBI Taxonomy" id="27835"/>
    <lineage>
        <taxon>Eukaryota</taxon>
        <taxon>Metazoa</taxon>
        <taxon>Ecdysozoa</taxon>
        <taxon>Nematoda</taxon>
        <taxon>Chromadorea</taxon>
        <taxon>Rhabditida</taxon>
        <taxon>Rhabditina</taxon>
        <taxon>Rhabditomorpha</taxon>
        <taxon>Strongyloidea</taxon>
        <taxon>Heligmosomidae</taxon>
        <taxon>Nippostrongylus</taxon>
    </lineage>
</organism>